<proteinExistence type="predicted"/>
<accession>A0ABD5GRW1</accession>
<name>A0ABD5GRW1_9LACT</name>
<dbReference type="Proteomes" id="UP001186159">
    <property type="component" value="Unassembled WGS sequence"/>
</dbReference>
<gene>
    <name evidence="1" type="ORF">RZO27_07410</name>
</gene>
<evidence type="ECO:0000313" key="2">
    <source>
        <dbReference type="Proteomes" id="UP001186159"/>
    </source>
</evidence>
<sequence>MALSLNVWEELSENEKNKVVNFLRNNCRIDCEEPASDKNKPKAYPINSGLTSGGFDKKFGEEYRINIHSIEGIPSFLMAELKEPGTKNRVGGSEAIKAIMHYGQFEIGSN</sequence>
<comment type="caution">
    <text evidence="1">The sequence shown here is derived from an EMBL/GenBank/DDBJ whole genome shotgun (WGS) entry which is preliminary data.</text>
</comment>
<dbReference type="AlphaFoldDB" id="A0ABD5GRW1"/>
<evidence type="ECO:0000313" key="1">
    <source>
        <dbReference type="EMBL" id="MDV2618956.1"/>
    </source>
</evidence>
<protein>
    <submittedName>
        <fullName evidence="1">Uncharacterized protein</fullName>
    </submittedName>
</protein>
<reference evidence="1 2" key="1">
    <citation type="submission" date="2023-10" db="EMBL/GenBank/DDBJ databases">
        <title>Production of high quality cheese from raw caw milk (raw cheese).</title>
        <authorList>
            <person name="Samouris G."/>
        </authorList>
    </citation>
    <scope>NUCLEOTIDE SEQUENCE [LARGE SCALE GENOMIC DNA]</scope>
    <source>
        <strain evidence="1 2">MRS-5</strain>
    </source>
</reference>
<organism evidence="1 2">
    <name type="scientific">Lactococcus lactis</name>
    <dbReference type="NCBI Taxonomy" id="1358"/>
    <lineage>
        <taxon>Bacteria</taxon>
        <taxon>Bacillati</taxon>
        <taxon>Bacillota</taxon>
        <taxon>Bacilli</taxon>
        <taxon>Lactobacillales</taxon>
        <taxon>Streptococcaceae</taxon>
        <taxon>Lactococcus</taxon>
    </lineage>
</organism>
<dbReference type="EMBL" id="JAWHVN010000027">
    <property type="protein sequence ID" value="MDV2618956.1"/>
    <property type="molecule type" value="Genomic_DNA"/>
</dbReference>
<dbReference type="RefSeq" id="WP_317070921.1">
    <property type="nucleotide sequence ID" value="NZ_JAWHVN010000027.1"/>
</dbReference>